<sequence length="122" mass="12797">CKHSKSRNPVSRRTGASTAGVGVDSAHTELTAIIAKLKDLSGQELVDAFAKEAQTRSDCGSYAQGGDLGFFGKGEMQKPFEEASYALAVGSMSPIIDTDSGAVKTCRLPGSCYRASDYLVSI</sequence>
<feature type="region of interest" description="Disordered" evidence="6">
    <location>
        <begin position="1"/>
        <end position="22"/>
    </location>
</feature>
<proteinExistence type="predicted"/>
<dbReference type="GO" id="GO:0003755">
    <property type="term" value="F:peptidyl-prolyl cis-trans isomerase activity"/>
    <property type="evidence" value="ECO:0007669"/>
    <property type="project" value="UniProtKB-UniRule"/>
</dbReference>
<evidence type="ECO:0000256" key="4">
    <source>
        <dbReference type="PROSITE-ProRule" id="PRU00278"/>
    </source>
</evidence>
<dbReference type="GO" id="GO:0005634">
    <property type="term" value="C:nucleus"/>
    <property type="evidence" value="ECO:0007669"/>
    <property type="project" value="TreeGrafter"/>
</dbReference>
<keyword evidence="9" id="KW-1185">Reference proteome</keyword>
<evidence type="ECO:0000256" key="2">
    <source>
        <dbReference type="ARBA" id="ARBA00023110"/>
    </source>
</evidence>
<dbReference type="GO" id="GO:0005829">
    <property type="term" value="C:cytosol"/>
    <property type="evidence" value="ECO:0007669"/>
    <property type="project" value="TreeGrafter"/>
</dbReference>
<organism evidence="8 9">
    <name type="scientific">Symbiodinium necroappetens</name>
    <dbReference type="NCBI Taxonomy" id="1628268"/>
    <lineage>
        <taxon>Eukaryota</taxon>
        <taxon>Sar</taxon>
        <taxon>Alveolata</taxon>
        <taxon>Dinophyceae</taxon>
        <taxon>Suessiales</taxon>
        <taxon>Symbiodiniaceae</taxon>
        <taxon>Symbiodinium</taxon>
    </lineage>
</organism>
<dbReference type="PANTHER" id="PTHR10657:SF4">
    <property type="entry name" value="PEPTIDYL-PROLYL CIS-TRANS ISOMERASE-RELATED"/>
    <property type="match status" value="1"/>
</dbReference>
<dbReference type="InterPro" id="IPR051370">
    <property type="entry name" value="PPIase_Pin1"/>
</dbReference>
<dbReference type="SUPFAM" id="SSF54534">
    <property type="entry name" value="FKBP-like"/>
    <property type="match status" value="1"/>
</dbReference>
<evidence type="ECO:0000313" key="9">
    <source>
        <dbReference type="Proteomes" id="UP000601435"/>
    </source>
</evidence>
<dbReference type="PANTHER" id="PTHR10657">
    <property type="entry name" value="PEPTIDYL-PROLYL CIS-TRANS ISOMERASE"/>
    <property type="match status" value="1"/>
</dbReference>
<dbReference type="AlphaFoldDB" id="A0A813BU01"/>
<dbReference type="InterPro" id="IPR000297">
    <property type="entry name" value="PPIase_PpiC"/>
</dbReference>
<comment type="catalytic activity">
    <reaction evidence="1 5">
        <text>[protein]-peptidylproline (omega=180) = [protein]-peptidylproline (omega=0)</text>
        <dbReference type="Rhea" id="RHEA:16237"/>
        <dbReference type="Rhea" id="RHEA-COMP:10747"/>
        <dbReference type="Rhea" id="RHEA-COMP:10748"/>
        <dbReference type="ChEBI" id="CHEBI:83833"/>
        <dbReference type="ChEBI" id="CHEBI:83834"/>
        <dbReference type="EC" id="5.2.1.8"/>
    </reaction>
</comment>
<evidence type="ECO:0000259" key="7">
    <source>
        <dbReference type="PROSITE" id="PS50198"/>
    </source>
</evidence>
<dbReference type="Gene3D" id="3.10.50.40">
    <property type="match status" value="1"/>
</dbReference>
<dbReference type="EMBL" id="CAJNJA010077142">
    <property type="protein sequence ID" value="CAE7919429.1"/>
    <property type="molecule type" value="Genomic_DNA"/>
</dbReference>
<evidence type="ECO:0000256" key="3">
    <source>
        <dbReference type="ARBA" id="ARBA00023235"/>
    </source>
</evidence>
<dbReference type="Proteomes" id="UP000601435">
    <property type="component" value="Unassembled WGS sequence"/>
</dbReference>
<evidence type="ECO:0000256" key="5">
    <source>
        <dbReference type="RuleBase" id="RU363014"/>
    </source>
</evidence>
<gene>
    <name evidence="8" type="ORF">SNEC2469_LOCUS31626</name>
</gene>
<evidence type="ECO:0000256" key="6">
    <source>
        <dbReference type="SAM" id="MobiDB-lite"/>
    </source>
</evidence>
<keyword evidence="3 4" id="KW-0413">Isomerase</keyword>
<dbReference type="InterPro" id="IPR046357">
    <property type="entry name" value="PPIase_dom_sf"/>
</dbReference>
<evidence type="ECO:0000313" key="8">
    <source>
        <dbReference type="EMBL" id="CAE7919429.1"/>
    </source>
</evidence>
<dbReference type="PROSITE" id="PS50198">
    <property type="entry name" value="PPIC_PPIASE_2"/>
    <property type="match status" value="1"/>
</dbReference>
<dbReference type="OrthoDB" id="2530521at2759"/>
<comment type="caution">
    <text evidence="8">The sequence shown here is derived from an EMBL/GenBank/DDBJ whole genome shotgun (WGS) entry which is preliminary data.</text>
</comment>
<accession>A0A813BU01</accession>
<feature type="compositionally biased region" description="Polar residues" evidence="6">
    <location>
        <begin position="7"/>
        <end position="17"/>
    </location>
</feature>
<reference evidence="8" key="1">
    <citation type="submission" date="2021-02" db="EMBL/GenBank/DDBJ databases">
        <authorList>
            <person name="Dougan E. K."/>
            <person name="Rhodes N."/>
            <person name="Thang M."/>
            <person name="Chan C."/>
        </authorList>
    </citation>
    <scope>NUCLEOTIDE SEQUENCE</scope>
</reference>
<name>A0A813BU01_9DINO</name>
<keyword evidence="2 4" id="KW-0697">Rotamase</keyword>
<dbReference type="Pfam" id="PF00639">
    <property type="entry name" value="Rotamase"/>
    <property type="match status" value="1"/>
</dbReference>
<feature type="non-terminal residue" evidence="8">
    <location>
        <position position="122"/>
    </location>
</feature>
<dbReference type="EC" id="5.2.1.8" evidence="5"/>
<protein>
    <recommendedName>
        <fullName evidence="5">Peptidyl-prolyl cis-trans isomerase</fullName>
        <ecNumber evidence="5">5.2.1.8</ecNumber>
    </recommendedName>
</protein>
<evidence type="ECO:0000256" key="1">
    <source>
        <dbReference type="ARBA" id="ARBA00000971"/>
    </source>
</evidence>
<feature type="domain" description="PpiC" evidence="7">
    <location>
        <begin position="1"/>
        <end position="101"/>
    </location>
</feature>